<sequence>MPLAPHKISLPRAAGIAPIYRALLLLIALLAIAVPLLVVRFAPPVVPQHRIKQRAQRVVPQAELPPVEPVTYRQLAPQDAQTFNAAVPFSTDPNPAARPFRLDGAADDRARAIDCMAAAMLYEAGDDTLGQRSVGQVIINRTRHPAFPKTICGVVFQGQERSTGCQFTFTCDGALLRNRWSETAWKRARETATLALTGQVYKPVGYATHYHTDWVVPYWQASLDKVAKVRTHLFFRWTGWWGTPPAFRRAVSSSEPVIPQLASYSEAHRMGAALLDPSNPALDGITSVGTLPTPVAQDNNSFLVSLDPEMSADTFPLLATRACGTRDYCKFMGWLDSSHTPSTVPIAPQQIATMSFSYLRDRSRGYDKALWNCAQLKRPDPGQCMKLQVLAPVARQTEAFRLETMPGSRVTVPVSSGAKPTEELTGVRRRVEITAVPPRPAPTPAAPPAR</sequence>
<comment type="caution">
    <text evidence="2">The sequence shown here is derived from an EMBL/GenBank/DDBJ whole genome shotgun (WGS) entry which is preliminary data.</text>
</comment>
<name>A0ABU9XRY7_9SPHN</name>
<dbReference type="Proteomes" id="UP001404104">
    <property type="component" value="Unassembled WGS sequence"/>
</dbReference>
<dbReference type="RefSeq" id="WP_345864375.1">
    <property type="nucleotide sequence ID" value="NZ_JBDIMF010000003.1"/>
</dbReference>
<dbReference type="InterPro" id="IPR011105">
    <property type="entry name" value="Cell_wall_hydrolase_SleB"/>
</dbReference>
<reference evidence="2 3" key="1">
    <citation type="submission" date="2024-05" db="EMBL/GenBank/DDBJ databases">
        <authorList>
            <person name="Liu Q."/>
            <person name="Xin Y.-H."/>
        </authorList>
    </citation>
    <scope>NUCLEOTIDE SEQUENCE [LARGE SCALE GENOMIC DNA]</scope>
    <source>
        <strain evidence="2 3">CGMCC 1.15349</strain>
    </source>
</reference>
<gene>
    <name evidence="2" type="ORF">ABC969_09090</name>
</gene>
<dbReference type="Pfam" id="PF07486">
    <property type="entry name" value="Hydrolase_2"/>
    <property type="match status" value="1"/>
</dbReference>
<evidence type="ECO:0000313" key="3">
    <source>
        <dbReference type="Proteomes" id="UP001404104"/>
    </source>
</evidence>
<organism evidence="2 3">
    <name type="scientific">Sphingomonas qilianensis</name>
    <dbReference type="NCBI Taxonomy" id="1736690"/>
    <lineage>
        <taxon>Bacteria</taxon>
        <taxon>Pseudomonadati</taxon>
        <taxon>Pseudomonadota</taxon>
        <taxon>Alphaproteobacteria</taxon>
        <taxon>Sphingomonadales</taxon>
        <taxon>Sphingomonadaceae</taxon>
        <taxon>Sphingomonas</taxon>
    </lineage>
</organism>
<keyword evidence="2" id="KW-0378">Hydrolase</keyword>
<dbReference type="EMBL" id="JBDIMF010000003">
    <property type="protein sequence ID" value="MEN2786570.1"/>
    <property type="molecule type" value="Genomic_DNA"/>
</dbReference>
<dbReference type="GO" id="GO:0016787">
    <property type="term" value="F:hydrolase activity"/>
    <property type="evidence" value="ECO:0007669"/>
    <property type="project" value="UniProtKB-KW"/>
</dbReference>
<proteinExistence type="predicted"/>
<accession>A0ABU9XRY7</accession>
<evidence type="ECO:0000259" key="1">
    <source>
        <dbReference type="Pfam" id="PF07486"/>
    </source>
</evidence>
<protein>
    <submittedName>
        <fullName evidence="2">Cell wall hydrolase</fullName>
    </submittedName>
</protein>
<dbReference type="Gene3D" id="1.10.10.2520">
    <property type="entry name" value="Cell wall hydrolase SleB, domain 1"/>
    <property type="match status" value="1"/>
</dbReference>
<evidence type="ECO:0000313" key="2">
    <source>
        <dbReference type="EMBL" id="MEN2786570.1"/>
    </source>
</evidence>
<dbReference type="InterPro" id="IPR042047">
    <property type="entry name" value="SleB_dom1"/>
</dbReference>
<feature type="domain" description="Cell wall hydrolase SleB" evidence="1">
    <location>
        <begin position="126"/>
        <end position="235"/>
    </location>
</feature>
<keyword evidence="3" id="KW-1185">Reference proteome</keyword>